<dbReference type="EMBL" id="JAVYJV010000017">
    <property type="protein sequence ID" value="KAK4348406.1"/>
    <property type="molecule type" value="Genomic_DNA"/>
</dbReference>
<dbReference type="Gene3D" id="3.60.21.10">
    <property type="match status" value="1"/>
</dbReference>
<dbReference type="Proteomes" id="UP001291623">
    <property type="component" value="Unassembled WGS sequence"/>
</dbReference>
<dbReference type="AlphaFoldDB" id="A0AAE1RAS6"/>
<protein>
    <submittedName>
        <fullName evidence="1">Uncharacterized protein</fullName>
    </submittedName>
</protein>
<reference evidence="1" key="1">
    <citation type="submission" date="2023-12" db="EMBL/GenBank/DDBJ databases">
        <title>Genome assembly of Anisodus tanguticus.</title>
        <authorList>
            <person name="Wang Y.-J."/>
        </authorList>
    </citation>
    <scope>NUCLEOTIDE SEQUENCE</scope>
    <source>
        <strain evidence="1">KB-2021</strain>
        <tissue evidence="1">Leaf</tissue>
    </source>
</reference>
<evidence type="ECO:0000313" key="1">
    <source>
        <dbReference type="EMBL" id="KAK4348406.1"/>
    </source>
</evidence>
<dbReference type="PANTHER" id="PTHR47474">
    <property type="entry name" value="TYROSINE-PROTEIN PHOSPHATASE RLPH2"/>
    <property type="match status" value="1"/>
</dbReference>
<dbReference type="PANTHER" id="PTHR47474:SF1">
    <property type="entry name" value="TYROSINE-PROTEIN PHOSPHATASE RLPH2"/>
    <property type="match status" value="1"/>
</dbReference>
<dbReference type="InterPro" id="IPR029052">
    <property type="entry name" value="Metallo-depent_PP-like"/>
</dbReference>
<gene>
    <name evidence="1" type="ORF">RND71_031161</name>
</gene>
<evidence type="ECO:0000313" key="2">
    <source>
        <dbReference type="Proteomes" id="UP001291623"/>
    </source>
</evidence>
<name>A0AAE1RAS6_9SOLA</name>
<sequence>MVLGGSEENLIADGPFNLMKAVPDEHKKFFANLVWIHEEDDVSVKTEEGIKRCKLIAVHAGLEKNNPVEEQIKTLKAKDTRIPKELAKTPTIIVSGHHAKLYIEGLRLVIDEGGGYEDKSVAAVVLPSMEIVRDADHLAK</sequence>
<organism evidence="1 2">
    <name type="scientific">Anisodus tanguticus</name>
    <dbReference type="NCBI Taxonomy" id="243964"/>
    <lineage>
        <taxon>Eukaryota</taxon>
        <taxon>Viridiplantae</taxon>
        <taxon>Streptophyta</taxon>
        <taxon>Embryophyta</taxon>
        <taxon>Tracheophyta</taxon>
        <taxon>Spermatophyta</taxon>
        <taxon>Magnoliopsida</taxon>
        <taxon>eudicotyledons</taxon>
        <taxon>Gunneridae</taxon>
        <taxon>Pentapetalae</taxon>
        <taxon>asterids</taxon>
        <taxon>lamiids</taxon>
        <taxon>Solanales</taxon>
        <taxon>Solanaceae</taxon>
        <taxon>Solanoideae</taxon>
        <taxon>Hyoscyameae</taxon>
        <taxon>Anisodus</taxon>
    </lineage>
</organism>
<comment type="caution">
    <text evidence="1">The sequence shown here is derived from an EMBL/GenBank/DDBJ whole genome shotgun (WGS) entry which is preliminary data.</text>
</comment>
<proteinExistence type="predicted"/>
<keyword evidence="2" id="KW-1185">Reference proteome</keyword>
<accession>A0AAE1RAS6</accession>